<organism evidence="2 3">
    <name type="scientific">Marasmius oreades</name>
    <name type="common">fairy-ring Marasmius</name>
    <dbReference type="NCBI Taxonomy" id="181124"/>
    <lineage>
        <taxon>Eukaryota</taxon>
        <taxon>Fungi</taxon>
        <taxon>Dikarya</taxon>
        <taxon>Basidiomycota</taxon>
        <taxon>Agaricomycotina</taxon>
        <taxon>Agaricomycetes</taxon>
        <taxon>Agaricomycetidae</taxon>
        <taxon>Agaricales</taxon>
        <taxon>Marasmiineae</taxon>
        <taxon>Marasmiaceae</taxon>
        <taxon>Marasmius</taxon>
    </lineage>
</organism>
<comment type="caution">
    <text evidence="2">The sequence shown here is derived from an EMBL/GenBank/DDBJ whole genome shotgun (WGS) entry which is preliminary data.</text>
</comment>
<accession>A0A9P7S3W4</accession>
<evidence type="ECO:0000256" key="1">
    <source>
        <dbReference type="SAM" id="MobiDB-lite"/>
    </source>
</evidence>
<dbReference type="GeneID" id="66074864"/>
<gene>
    <name evidence="2" type="ORF">E1B28_005788</name>
</gene>
<feature type="region of interest" description="Disordered" evidence="1">
    <location>
        <begin position="174"/>
        <end position="207"/>
    </location>
</feature>
<proteinExistence type="predicted"/>
<dbReference type="EMBL" id="CM032183">
    <property type="protein sequence ID" value="KAG7094991.1"/>
    <property type="molecule type" value="Genomic_DNA"/>
</dbReference>
<evidence type="ECO:0000313" key="2">
    <source>
        <dbReference type="EMBL" id="KAG7094991.1"/>
    </source>
</evidence>
<feature type="compositionally biased region" description="Basic residues" evidence="1">
    <location>
        <begin position="129"/>
        <end position="156"/>
    </location>
</feature>
<dbReference type="Proteomes" id="UP001049176">
    <property type="component" value="Chromosome 3"/>
</dbReference>
<keyword evidence="3" id="KW-1185">Reference proteome</keyword>
<sequence length="207" mass="21741">MYQQPPPTYPTVFYTAPQVVTSAPLQGQMVPAGASAVDTTATAAAATTTAPQPGVQVGAPAVMNTANPAPTLVPTTVTAAPGVQQQYFPSSAPVGATTGVPAVMAPVAAGGYGGGYTNVRGYGGVDNGRRRHRSHSHGRHHHHRHRSHSHSRGRHGLKRELRNMAEDVVEAQLGHGRGGYGYGNDSVPPSKHRGRHGLTRTRSYESY</sequence>
<evidence type="ECO:0000313" key="3">
    <source>
        <dbReference type="Proteomes" id="UP001049176"/>
    </source>
</evidence>
<dbReference type="AlphaFoldDB" id="A0A9P7S3W4"/>
<reference evidence="2" key="1">
    <citation type="journal article" date="2021" name="Genome Biol. Evol.">
        <title>The assembled and annotated genome of the fairy-ring fungus Marasmius oreades.</title>
        <authorList>
            <person name="Hiltunen M."/>
            <person name="Ament-Velasquez S.L."/>
            <person name="Johannesson H."/>
        </authorList>
    </citation>
    <scope>NUCLEOTIDE SEQUENCE</scope>
    <source>
        <strain evidence="2">03SP1</strain>
    </source>
</reference>
<protein>
    <submittedName>
        <fullName evidence="2">Uncharacterized protein</fullName>
    </submittedName>
</protein>
<dbReference type="KEGG" id="more:E1B28_005788"/>
<name>A0A9P7S3W4_9AGAR</name>
<feature type="region of interest" description="Disordered" evidence="1">
    <location>
        <begin position="126"/>
        <end position="156"/>
    </location>
</feature>
<dbReference type="RefSeq" id="XP_043011461.1">
    <property type="nucleotide sequence ID" value="XM_043150374.1"/>
</dbReference>
<feature type="compositionally biased region" description="Basic residues" evidence="1">
    <location>
        <begin position="190"/>
        <end position="199"/>
    </location>
</feature>